<dbReference type="EMBL" id="KN824306">
    <property type="protein sequence ID" value="KIM26448.1"/>
    <property type="molecule type" value="Genomic_DNA"/>
</dbReference>
<keyword evidence="3" id="KW-1185">Reference proteome</keyword>
<feature type="domain" description="F-box" evidence="1">
    <location>
        <begin position="32"/>
        <end position="82"/>
    </location>
</feature>
<dbReference type="STRING" id="933852.A0A0C2WJC7"/>
<evidence type="ECO:0000259" key="1">
    <source>
        <dbReference type="PROSITE" id="PS50181"/>
    </source>
</evidence>
<reference evidence="2 3" key="1">
    <citation type="submission" date="2014-04" db="EMBL/GenBank/DDBJ databases">
        <authorList>
            <consortium name="DOE Joint Genome Institute"/>
            <person name="Kuo A."/>
            <person name="Zuccaro A."/>
            <person name="Kohler A."/>
            <person name="Nagy L.G."/>
            <person name="Floudas D."/>
            <person name="Copeland A."/>
            <person name="Barry K.W."/>
            <person name="Cichocki N."/>
            <person name="Veneault-Fourrey C."/>
            <person name="LaButti K."/>
            <person name="Lindquist E.A."/>
            <person name="Lipzen A."/>
            <person name="Lundell T."/>
            <person name="Morin E."/>
            <person name="Murat C."/>
            <person name="Sun H."/>
            <person name="Tunlid A."/>
            <person name="Henrissat B."/>
            <person name="Grigoriev I.V."/>
            <person name="Hibbett D.S."/>
            <person name="Martin F."/>
            <person name="Nordberg H.P."/>
            <person name="Cantor M.N."/>
            <person name="Hua S.X."/>
        </authorList>
    </citation>
    <scope>NUCLEOTIDE SEQUENCE [LARGE SCALE GENOMIC DNA]</scope>
    <source>
        <strain evidence="2 3">MAFF 305830</strain>
    </source>
</reference>
<evidence type="ECO:0000313" key="3">
    <source>
        <dbReference type="Proteomes" id="UP000054097"/>
    </source>
</evidence>
<evidence type="ECO:0000313" key="2">
    <source>
        <dbReference type="EMBL" id="KIM26448.1"/>
    </source>
</evidence>
<sequence length="409" mass="46844">MGDEVDPNECHLPNLEHFLDDMGSEEPRQAWVAPINRMPVEILSMIFVEATRIELLYPFTLGKVCHQWRQIILQTPEAWSIIPIYVLKPGWQLSTIIDRSDPYPIEIELVGPDGHSKLPLVLKFRHRIGNLTVDHNSIHILEHPFTQLTTLVVFTHSGSLATKHSKALLDQSILPNLHYLFCGSILDEISDEVPPNAVLPPIQKLDLRMRRHATTIKLLQRFSNQLIDLRIQVDLPLEGHTVSEPVHLIFPQLNTLVVSPPFATFSESTFTWPFIARTPMLLTYAEESCPIRNIHKDTQTVTRLAFSKGIDLKLFPNVQDVIGHIETMTTLIEYLESESEALPHLKRVTFPHSPIFENRLFHFNRTHERNIAANIVEQPPIYLAPLHRTYLFGVLLFVSHSSDWDINAV</sequence>
<reference evidence="3" key="2">
    <citation type="submission" date="2015-01" db="EMBL/GenBank/DDBJ databases">
        <title>Evolutionary Origins and Diversification of the Mycorrhizal Mutualists.</title>
        <authorList>
            <consortium name="DOE Joint Genome Institute"/>
            <consortium name="Mycorrhizal Genomics Consortium"/>
            <person name="Kohler A."/>
            <person name="Kuo A."/>
            <person name="Nagy L.G."/>
            <person name="Floudas D."/>
            <person name="Copeland A."/>
            <person name="Barry K.W."/>
            <person name="Cichocki N."/>
            <person name="Veneault-Fourrey C."/>
            <person name="LaButti K."/>
            <person name="Lindquist E.A."/>
            <person name="Lipzen A."/>
            <person name="Lundell T."/>
            <person name="Morin E."/>
            <person name="Murat C."/>
            <person name="Riley R."/>
            <person name="Ohm R."/>
            <person name="Sun H."/>
            <person name="Tunlid A."/>
            <person name="Henrissat B."/>
            <person name="Grigoriev I.V."/>
            <person name="Hibbett D.S."/>
            <person name="Martin F."/>
        </authorList>
    </citation>
    <scope>NUCLEOTIDE SEQUENCE [LARGE SCALE GENOMIC DNA]</scope>
    <source>
        <strain evidence="3">MAFF 305830</strain>
    </source>
</reference>
<dbReference type="PROSITE" id="PS50181">
    <property type="entry name" value="FBOX"/>
    <property type="match status" value="1"/>
</dbReference>
<dbReference type="Proteomes" id="UP000054097">
    <property type="component" value="Unassembled WGS sequence"/>
</dbReference>
<proteinExistence type="predicted"/>
<gene>
    <name evidence="2" type="ORF">M408DRAFT_313543</name>
</gene>
<accession>A0A0C2WJC7</accession>
<dbReference type="AlphaFoldDB" id="A0A0C2WJC7"/>
<name>A0A0C2WJC7_SERVB</name>
<organism evidence="2 3">
    <name type="scientific">Serendipita vermifera MAFF 305830</name>
    <dbReference type="NCBI Taxonomy" id="933852"/>
    <lineage>
        <taxon>Eukaryota</taxon>
        <taxon>Fungi</taxon>
        <taxon>Dikarya</taxon>
        <taxon>Basidiomycota</taxon>
        <taxon>Agaricomycotina</taxon>
        <taxon>Agaricomycetes</taxon>
        <taxon>Sebacinales</taxon>
        <taxon>Serendipitaceae</taxon>
        <taxon>Serendipita</taxon>
    </lineage>
</organism>
<dbReference type="OrthoDB" id="3271041at2759"/>
<protein>
    <recommendedName>
        <fullName evidence="1">F-box domain-containing protein</fullName>
    </recommendedName>
</protein>
<dbReference type="InterPro" id="IPR001810">
    <property type="entry name" value="F-box_dom"/>
</dbReference>
<dbReference type="HOGENOM" id="CLU_039336_0_1_1"/>